<dbReference type="VEuPathDB" id="VectorBase:LLOJ001553"/>
<name>A0A1B0GHM9_LUTLO</name>
<protein>
    <submittedName>
        <fullName evidence="7">Putative conserved plasma membrane protein</fullName>
    </submittedName>
</protein>
<dbReference type="PANTHER" id="PTHR13659:SF5">
    <property type="entry name" value="PROTEIN FAM8A1"/>
    <property type="match status" value="1"/>
</dbReference>
<evidence type="ECO:0000256" key="2">
    <source>
        <dbReference type="ARBA" id="ARBA00022692"/>
    </source>
</evidence>
<keyword evidence="2 5" id="KW-0812">Transmembrane</keyword>
<evidence type="ECO:0000313" key="9">
    <source>
        <dbReference type="Proteomes" id="UP000092461"/>
    </source>
</evidence>
<feature type="domain" description="RDD" evidence="6">
    <location>
        <begin position="342"/>
        <end position="446"/>
    </location>
</feature>
<keyword evidence="9" id="KW-1185">Reference proteome</keyword>
<dbReference type="PANTHER" id="PTHR13659">
    <property type="entry name" value="AUTOSOMAL HIGHLY CONSERVED PROTEIN"/>
    <property type="match status" value="1"/>
</dbReference>
<dbReference type="GO" id="GO:0016020">
    <property type="term" value="C:membrane"/>
    <property type="evidence" value="ECO:0007669"/>
    <property type="project" value="UniProtKB-SubCell"/>
</dbReference>
<feature type="transmembrane region" description="Helical" evidence="5">
    <location>
        <begin position="485"/>
        <end position="504"/>
    </location>
</feature>
<organism evidence="8 9">
    <name type="scientific">Lutzomyia longipalpis</name>
    <name type="common">Sand fly</name>
    <dbReference type="NCBI Taxonomy" id="7200"/>
    <lineage>
        <taxon>Eukaryota</taxon>
        <taxon>Metazoa</taxon>
        <taxon>Ecdysozoa</taxon>
        <taxon>Arthropoda</taxon>
        <taxon>Hexapoda</taxon>
        <taxon>Insecta</taxon>
        <taxon>Pterygota</taxon>
        <taxon>Neoptera</taxon>
        <taxon>Endopterygota</taxon>
        <taxon>Diptera</taxon>
        <taxon>Nematocera</taxon>
        <taxon>Psychodoidea</taxon>
        <taxon>Psychodidae</taxon>
        <taxon>Lutzomyia</taxon>
        <taxon>Lutzomyia</taxon>
    </lineage>
</organism>
<reference evidence="9" key="1">
    <citation type="submission" date="2012-05" db="EMBL/GenBank/DDBJ databases">
        <title>Whole Genome Assembly of Lutzomyia longipalpis.</title>
        <authorList>
            <person name="Richards S."/>
            <person name="Qu C."/>
            <person name="Dillon R."/>
            <person name="Worley K."/>
            <person name="Scherer S."/>
            <person name="Batterton M."/>
            <person name="Taylor A."/>
            <person name="Hawes A."/>
            <person name="Hernandez B."/>
            <person name="Kovar C."/>
            <person name="Mandapat C."/>
            <person name="Pham C."/>
            <person name="Qu C."/>
            <person name="Jing C."/>
            <person name="Bess C."/>
            <person name="Bandaranaike D."/>
            <person name="Ngo D."/>
            <person name="Ongeri F."/>
            <person name="Arias F."/>
            <person name="Lara F."/>
            <person name="Weissenberger G."/>
            <person name="Kamau G."/>
            <person name="Han H."/>
            <person name="Shen H."/>
            <person name="Dinh H."/>
            <person name="Khalil I."/>
            <person name="Jones J."/>
            <person name="Shafer J."/>
            <person name="Jayaseelan J."/>
            <person name="Quiroz J."/>
            <person name="Blankenburg K."/>
            <person name="Nguyen L."/>
            <person name="Jackson L."/>
            <person name="Francisco L."/>
            <person name="Tang L.-Y."/>
            <person name="Pu L.-L."/>
            <person name="Perales L."/>
            <person name="Lorensuhewa L."/>
            <person name="Munidasa M."/>
            <person name="Coyle M."/>
            <person name="Taylor M."/>
            <person name="Puazo M."/>
            <person name="Firestine M."/>
            <person name="Scheel M."/>
            <person name="Javaid M."/>
            <person name="Wang M."/>
            <person name="Li M."/>
            <person name="Tabassum N."/>
            <person name="Saada N."/>
            <person name="Osuji N."/>
            <person name="Aqrawi P."/>
            <person name="Fu Q."/>
            <person name="Thornton R."/>
            <person name="Raj R."/>
            <person name="Goodspeed R."/>
            <person name="Mata R."/>
            <person name="Najjar R."/>
            <person name="Gubbala S."/>
            <person name="Lee S."/>
            <person name="Denson S."/>
            <person name="Patil S."/>
            <person name="Macmil S."/>
            <person name="Qi S."/>
            <person name="Matskevitch T."/>
            <person name="Palculict T."/>
            <person name="Mathew T."/>
            <person name="Vee V."/>
            <person name="Velamala V."/>
            <person name="Korchina V."/>
            <person name="Cai W."/>
            <person name="Liu W."/>
            <person name="Dai W."/>
            <person name="Zou X."/>
            <person name="Zhu Y."/>
            <person name="Zhang Y."/>
            <person name="Wu Y.-Q."/>
            <person name="Xin Y."/>
            <person name="Nazarath L."/>
            <person name="Kovar C."/>
            <person name="Han Y."/>
            <person name="Muzny D."/>
            <person name="Gibbs R."/>
        </authorList>
    </citation>
    <scope>NUCLEOTIDE SEQUENCE [LARGE SCALE GENOMIC DNA]</scope>
    <source>
        <strain evidence="9">Jacobina</strain>
    </source>
</reference>
<evidence type="ECO:0000313" key="8">
    <source>
        <dbReference type="EnsemblMetazoa" id="LLOJ001553-PA"/>
    </source>
</evidence>
<dbReference type="EMBL" id="AJWK01005351">
    <property type="status" value="NOT_ANNOTATED_CDS"/>
    <property type="molecule type" value="Genomic_DNA"/>
</dbReference>
<dbReference type="EnsemblMetazoa" id="LLOJ001553-RA">
    <property type="protein sequence ID" value="LLOJ001553-PA"/>
    <property type="gene ID" value="LLOJ001553"/>
</dbReference>
<accession>A0A1B0GHM9</accession>
<dbReference type="Proteomes" id="UP000092461">
    <property type="component" value="Unassembled WGS sequence"/>
</dbReference>
<evidence type="ECO:0000259" key="6">
    <source>
        <dbReference type="Pfam" id="PF06271"/>
    </source>
</evidence>
<proteinExistence type="predicted"/>
<evidence type="ECO:0000256" key="1">
    <source>
        <dbReference type="ARBA" id="ARBA00004141"/>
    </source>
</evidence>
<keyword evidence="3 5" id="KW-1133">Transmembrane helix</keyword>
<evidence type="ECO:0000256" key="3">
    <source>
        <dbReference type="ARBA" id="ARBA00022989"/>
    </source>
</evidence>
<reference evidence="8" key="3">
    <citation type="submission" date="2020-05" db="UniProtKB">
        <authorList>
            <consortium name="EnsemblMetazoa"/>
        </authorList>
    </citation>
    <scope>IDENTIFICATION</scope>
    <source>
        <strain evidence="8">Jacobina</strain>
    </source>
</reference>
<dbReference type="EMBL" id="AJWK01005350">
    <property type="status" value="NOT_ANNOTATED_CDS"/>
    <property type="molecule type" value="Genomic_DNA"/>
</dbReference>
<reference evidence="7" key="2">
    <citation type="journal article" date="2020" name="BMC">
        <title>Leishmania infection induces a limited differential gene expression in the sand fly midgut.</title>
        <authorList>
            <person name="Coutinho-Abreu I.V."/>
            <person name="Serafim T.D."/>
            <person name="Meneses C."/>
            <person name="Kamhawi S."/>
            <person name="Oliveira F."/>
            <person name="Valenzuela J.G."/>
        </authorList>
    </citation>
    <scope>NUCLEOTIDE SEQUENCE</scope>
    <source>
        <strain evidence="7">Jacobina</strain>
        <tissue evidence="7">Midgut</tissue>
    </source>
</reference>
<sequence length="531" mass="60150">SLFIGLPHKFFHIFISYAGTFWTIQYFDISSVRGSFSQDFFKLHFLPNFLSDFPRFSRESTKDIMVDEIKSKNEVESGKKGDFEGLPDASEEAVVDVIGAKEAYFTLLRAWVNQANQSHNAMITFPYYLMSNYPQLFQPQPPPAPAANGNLANRDLFYDSPARNEERINQTGGYEFIIAPLWKRLCAEVVDITIVLLIKVLITFGIVDLLDIDLDFPRFSRESTKDIMVDEIKSKNEVESGKKGDFEGLPDASEEAVVDVIGAKEAYFTLLRAWVNQANQSHNAMITFPYYLMSNYPQLFQPQPPPAPAANGNLANRDLFYDSPARNEERINQTGGYEFIIAPLWKRLCAEVVDITIVLLIKVLITFGIVDLLDIDLKFDFDFDTIRNSIEDDYSQFLSFTSELVFLEIVTKLAVCIYEAAWTAQGHGILGGATPGKIIFGLRILHVEAVVPLDAPPQVNYGNPMKALLYPATNPGFKRALLRAVAKNVMMALLFPMCFIMFFFRNNRTGYDVLTKTIVVEENQAPVFRRR</sequence>
<dbReference type="InterPro" id="IPR010432">
    <property type="entry name" value="RDD"/>
</dbReference>
<dbReference type="InterPro" id="IPR039871">
    <property type="entry name" value="FAM8A1"/>
</dbReference>
<evidence type="ECO:0000256" key="4">
    <source>
        <dbReference type="ARBA" id="ARBA00023136"/>
    </source>
</evidence>
<dbReference type="VEuPathDB" id="VectorBase:LLONM1_009828"/>
<dbReference type="AlphaFoldDB" id="A0A1B0GHM9"/>
<comment type="subcellular location">
    <subcellularLocation>
        <location evidence="1">Membrane</location>
        <topology evidence="1">Multi-pass membrane protein</topology>
    </subcellularLocation>
</comment>
<evidence type="ECO:0000256" key="5">
    <source>
        <dbReference type="SAM" id="Phobius"/>
    </source>
</evidence>
<evidence type="ECO:0000313" key="7">
    <source>
        <dbReference type="EMBL" id="MBC1170413.1"/>
    </source>
</evidence>
<dbReference type="Pfam" id="PF06271">
    <property type="entry name" value="RDD"/>
    <property type="match status" value="1"/>
</dbReference>
<dbReference type="EMBL" id="GITU01001710">
    <property type="protein sequence ID" value="MBC1170413.1"/>
    <property type="molecule type" value="Transcribed_RNA"/>
</dbReference>
<keyword evidence="4 5" id="KW-0472">Membrane</keyword>